<feature type="transmembrane region" description="Helical" evidence="1">
    <location>
        <begin position="101"/>
        <end position="121"/>
    </location>
</feature>
<feature type="transmembrane region" description="Helical" evidence="1">
    <location>
        <begin position="45"/>
        <end position="64"/>
    </location>
</feature>
<dbReference type="OrthoDB" id="331062at2"/>
<evidence type="ECO:0000256" key="1">
    <source>
        <dbReference type="SAM" id="Phobius"/>
    </source>
</evidence>
<dbReference type="EMBL" id="RQET01000004">
    <property type="protein sequence ID" value="TGK12526.1"/>
    <property type="molecule type" value="Genomic_DNA"/>
</dbReference>
<proteinExistence type="predicted"/>
<feature type="transmembrane region" description="Helical" evidence="1">
    <location>
        <begin position="12"/>
        <end position="33"/>
    </location>
</feature>
<keyword evidence="1" id="KW-0472">Membrane</keyword>
<protein>
    <submittedName>
        <fullName evidence="2">Uncharacterized protein</fullName>
    </submittedName>
</protein>
<organism evidence="2 3">
    <name type="scientific">Leptospira fletcheri</name>
    <dbReference type="NCBI Taxonomy" id="2484981"/>
    <lineage>
        <taxon>Bacteria</taxon>
        <taxon>Pseudomonadati</taxon>
        <taxon>Spirochaetota</taxon>
        <taxon>Spirochaetia</taxon>
        <taxon>Leptospirales</taxon>
        <taxon>Leptospiraceae</taxon>
        <taxon>Leptospira</taxon>
    </lineage>
</organism>
<evidence type="ECO:0000313" key="3">
    <source>
        <dbReference type="Proteomes" id="UP000298458"/>
    </source>
</evidence>
<comment type="caution">
    <text evidence="2">The sequence shown here is derived from an EMBL/GenBank/DDBJ whole genome shotgun (WGS) entry which is preliminary data.</text>
</comment>
<dbReference type="Proteomes" id="UP000298458">
    <property type="component" value="Unassembled WGS sequence"/>
</dbReference>
<feature type="transmembrane region" description="Helical" evidence="1">
    <location>
        <begin position="76"/>
        <end position="95"/>
    </location>
</feature>
<keyword evidence="1" id="KW-1133">Transmembrane helix</keyword>
<dbReference type="AlphaFoldDB" id="A0A4R9GK23"/>
<reference evidence="2" key="1">
    <citation type="journal article" date="2019" name="PLoS Negl. Trop. Dis.">
        <title>Revisiting the worldwide diversity of Leptospira species in the environment.</title>
        <authorList>
            <person name="Vincent A.T."/>
            <person name="Schiettekatte O."/>
            <person name="Bourhy P."/>
            <person name="Veyrier F.J."/>
            <person name="Picardeau M."/>
        </authorList>
    </citation>
    <scope>NUCLEOTIDE SEQUENCE [LARGE SCALE GENOMIC DNA]</scope>
    <source>
        <strain evidence="2">SSW15</strain>
    </source>
</reference>
<keyword evidence="1" id="KW-0812">Transmembrane</keyword>
<gene>
    <name evidence="2" type="ORF">EHO60_09860</name>
</gene>
<accession>A0A4R9GK23</accession>
<keyword evidence="3" id="KW-1185">Reference proteome</keyword>
<name>A0A4R9GK23_9LEPT</name>
<sequence length="139" mass="14948">MSLLGAKSRLRIHAYIGILSVLLLTAKALLSVASELGFGEALPLSIGRLGAIFGVLAFLSGGGLGKFLSDQRSRTAELHMILMLAGLTLQVPSLAEELPHPLAVFASWIGLASMGIGWIYGRKIFDRTKIRFPWESGEQ</sequence>
<evidence type="ECO:0000313" key="2">
    <source>
        <dbReference type="EMBL" id="TGK12526.1"/>
    </source>
</evidence>